<feature type="region of interest" description="Disordered" evidence="5">
    <location>
        <begin position="543"/>
        <end position="658"/>
    </location>
</feature>
<keyword evidence="3" id="KW-0539">Nucleus</keyword>
<feature type="region of interest" description="Disordered" evidence="5">
    <location>
        <begin position="1"/>
        <end position="25"/>
    </location>
</feature>
<feature type="region of interest" description="Disordered" evidence="5">
    <location>
        <begin position="339"/>
        <end position="400"/>
    </location>
</feature>
<dbReference type="PROSITE" id="PS50103">
    <property type="entry name" value="ZF_C3H1"/>
    <property type="match status" value="2"/>
</dbReference>
<dbReference type="Gene3D" id="4.10.1000.10">
    <property type="entry name" value="Zinc finger, CCCH-type"/>
    <property type="match status" value="1"/>
</dbReference>
<dbReference type="Gene3D" id="2.40.50.40">
    <property type="match status" value="1"/>
</dbReference>
<feature type="domain" description="C3H1-type" evidence="7">
    <location>
        <begin position="502"/>
        <end position="529"/>
    </location>
</feature>
<feature type="compositionally biased region" description="Acidic residues" evidence="5">
    <location>
        <begin position="201"/>
        <end position="216"/>
    </location>
</feature>
<keyword evidence="4" id="KW-0863">Zinc-finger</keyword>
<feature type="compositionally biased region" description="Basic and acidic residues" evidence="5">
    <location>
        <begin position="154"/>
        <end position="168"/>
    </location>
</feature>
<evidence type="ECO:0000256" key="1">
    <source>
        <dbReference type="ARBA" id="ARBA00004123"/>
    </source>
</evidence>
<protein>
    <recommendedName>
        <fullName evidence="10">Chromo domain-containing protein</fullName>
    </recommendedName>
</protein>
<dbReference type="SMART" id="SM00356">
    <property type="entry name" value="ZnF_C3H1"/>
    <property type="match status" value="3"/>
</dbReference>
<feature type="compositionally biased region" description="Polar residues" evidence="5">
    <location>
        <begin position="140"/>
        <end position="153"/>
    </location>
</feature>
<dbReference type="GO" id="GO:0006338">
    <property type="term" value="P:chromatin remodeling"/>
    <property type="evidence" value="ECO:0007669"/>
    <property type="project" value="UniProtKB-ARBA"/>
</dbReference>
<dbReference type="SMART" id="SM00298">
    <property type="entry name" value="CHROMO"/>
    <property type="match status" value="1"/>
</dbReference>
<gene>
    <name evidence="9" type="ORF">K489DRAFT_15182</name>
</gene>
<feature type="domain" description="Chromo" evidence="6">
    <location>
        <begin position="31"/>
        <end position="83"/>
    </location>
</feature>
<dbReference type="Proteomes" id="UP000504637">
    <property type="component" value="Unplaced"/>
</dbReference>
<dbReference type="OrthoDB" id="1918685at2759"/>
<feature type="domain" description="C3H1-type" evidence="7">
    <location>
        <begin position="442"/>
        <end position="471"/>
    </location>
</feature>
<feature type="compositionally biased region" description="Polar residues" evidence="5">
    <location>
        <begin position="629"/>
        <end position="651"/>
    </location>
</feature>
<dbReference type="RefSeq" id="XP_033464434.1">
    <property type="nucleotide sequence ID" value="XM_033599230.1"/>
</dbReference>
<reference evidence="9" key="1">
    <citation type="submission" date="2020-01" db="EMBL/GenBank/DDBJ databases">
        <authorList>
            <consortium name="DOE Joint Genome Institute"/>
            <person name="Haridas S."/>
            <person name="Albert R."/>
            <person name="Binder M."/>
            <person name="Bloem J."/>
            <person name="Labutti K."/>
            <person name="Salamov A."/>
            <person name="Andreopoulos B."/>
            <person name="Baker S.E."/>
            <person name="Barry K."/>
            <person name="Bills G."/>
            <person name="Bluhm B.H."/>
            <person name="Cannon C."/>
            <person name="Castanera R."/>
            <person name="Culley D.E."/>
            <person name="Daum C."/>
            <person name="Ezra D."/>
            <person name="Gonzalez J.B."/>
            <person name="Henrissat B."/>
            <person name="Kuo A."/>
            <person name="Liang C."/>
            <person name="Lipzen A."/>
            <person name="Lutzoni F."/>
            <person name="Magnuson J."/>
            <person name="Mondo S."/>
            <person name="Nolan M."/>
            <person name="Ohm R."/>
            <person name="Pangilinan J."/>
            <person name="Park H.-J."/>
            <person name="Ramirez L."/>
            <person name="Alfaro M."/>
            <person name="Sun H."/>
            <person name="Tritt A."/>
            <person name="Yoshinaga Y."/>
            <person name="Zwiers L.-H."/>
            <person name="Turgeon B.G."/>
            <person name="Goodwin S.B."/>
            <person name="Spatafora J.W."/>
            <person name="Crous P.W."/>
            <person name="Grigoriev I.V."/>
        </authorList>
    </citation>
    <scope>NUCLEOTIDE SEQUENCE</scope>
    <source>
        <strain evidence="9">CBS 342.82</strain>
    </source>
</reference>
<reference evidence="9" key="2">
    <citation type="submission" date="2020-04" db="EMBL/GenBank/DDBJ databases">
        <authorList>
            <consortium name="NCBI Genome Project"/>
        </authorList>
    </citation>
    <scope>NUCLEOTIDE SEQUENCE</scope>
    <source>
        <strain evidence="9">CBS 342.82</strain>
    </source>
</reference>
<dbReference type="GeneID" id="54357029"/>
<evidence type="ECO:0000256" key="2">
    <source>
        <dbReference type="ARBA" id="ARBA00011353"/>
    </source>
</evidence>
<dbReference type="SUPFAM" id="SSF54160">
    <property type="entry name" value="Chromo domain-like"/>
    <property type="match status" value="1"/>
</dbReference>
<dbReference type="AlphaFoldDB" id="A0A6J3MHP0"/>
<evidence type="ECO:0000259" key="7">
    <source>
        <dbReference type="PROSITE" id="PS50103"/>
    </source>
</evidence>
<dbReference type="PROSITE" id="PS00598">
    <property type="entry name" value="CHROMO_1"/>
    <property type="match status" value="1"/>
</dbReference>
<keyword evidence="4" id="KW-0862">Zinc</keyword>
<comment type="subunit">
    <text evidence="2">Component of the NuA4 histone acetyltransferase complex.</text>
</comment>
<sequence>MASRTLFIESESGDDSVATDTTVESEQLDEYAVEKVLLEERHHEDNEMRYLIKWEGYPLSAATWEPLSNIEDRSIIEQWEEQKAAIAQGLAEPFDPDEFTHAVTVACAQRDDRLKRREAKRAKRRAQSSNPKPAPKSRKNNTSDGEDSLSTQFTKEKASPDRALERPRKATKPTTTPIRKGQARVVARRLAISSDGSNYSESEDEALNEDVLEEQYEQQPAVVARSAPRKTAPTANMMPASNAAGTTSSRKVSETRVNPTTRPDLTLGRTTSSAEITQNKTSNLRESVPRKQRPRVSGDTPKQSTEAQFRKLSQMGRYQKYGAQNEPPPDIRKLVLLDPKTGKPETAPPAPSTAQQVTSQASSNVYNRRSPPPKPGRRSPSPVPRARNASDAASRPVTATSATALPKSAYVKTCPEWAAGRCPNDAITCTRAHHWADPQILGAKNIACHFWRTAGKCYRTDQECAFAHHDTGYYGRPPGAHDRSQLKLHAAPTGPRGFHRVPREETTCFYWKDGGGCFNPNCRFAHRDTGYYTKKPGTIREVPVGDRSLDDRHMSLPNTIANHSRRSSPDSCRECGSRAGTRDPITDNARTGTSRLDGIDDERSPIVNASVPSKHPDVDGSRRDMASEANASQSGNRSGTMARKSSNSIATDSRPRRASSVSLQLLKATIHITLEGVSEDVELNVHLEASDHALPSSSATILEVQHAIMASDFQSIVWTKGTKIAEQSSGRVIADADHATSAQSVAELCKSTTSGLIARVNSGMLKMLIYPSTAEEWKFLPPVESRPGSTDSAILSFCLFTQMPGFEDHLAANLTQFQNRSFRSVEGVGAAIVDLDADRLLLKEHDKRIEAVFLMLPASRHIEFELFSRFFIEQGCKIYHSGTAGAWLYFVKKYRRSCLVIIHPEVRLDSIPRLYDLIAQHGAGPRFFSVGVNRDAAAVLHERPSFGCVRLFPNGQVIYLTDEALQYHPNESRDIITFIKRDNERPLSHSKIVTRPNVKAWLLDLIASTQDSRYVELYTALCFFCPAEDHNPDDMTKTLPTSSLLMIDASTMPRLASMDDTARSDYLINWFAGWAMLHASVWRMFVICYEPKEGSTRMVPAKTTGFVVEANADPFGWAKRYQHVGVVGPKQLQERLAKKQESSLLQSVVGEIKRKM</sequence>
<organism evidence="9">
    <name type="scientific">Dissoconium aciculare CBS 342.82</name>
    <dbReference type="NCBI Taxonomy" id="1314786"/>
    <lineage>
        <taxon>Eukaryota</taxon>
        <taxon>Fungi</taxon>
        <taxon>Dikarya</taxon>
        <taxon>Ascomycota</taxon>
        <taxon>Pezizomycotina</taxon>
        <taxon>Dothideomycetes</taxon>
        <taxon>Dothideomycetidae</taxon>
        <taxon>Mycosphaerellales</taxon>
        <taxon>Dissoconiaceae</taxon>
        <taxon>Dissoconium</taxon>
    </lineage>
</organism>
<evidence type="ECO:0000256" key="3">
    <source>
        <dbReference type="ARBA" id="ARBA00023242"/>
    </source>
</evidence>
<comment type="subcellular location">
    <subcellularLocation>
        <location evidence="1">Nucleus</location>
    </subcellularLocation>
</comment>
<feature type="compositionally biased region" description="Polar residues" evidence="5">
    <location>
        <begin position="243"/>
        <end position="285"/>
    </location>
</feature>
<feature type="compositionally biased region" description="Basic and acidic residues" evidence="5">
    <location>
        <begin position="567"/>
        <end position="585"/>
    </location>
</feature>
<feature type="compositionally biased region" description="Low complexity" evidence="5">
    <location>
        <begin position="352"/>
        <end position="363"/>
    </location>
</feature>
<evidence type="ECO:0000313" key="9">
    <source>
        <dbReference type="RefSeq" id="XP_033464434.1"/>
    </source>
</evidence>
<name>A0A6J3MHP0_9PEZI</name>
<feature type="region of interest" description="Disordered" evidence="5">
    <location>
        <begin position="111"/>
        <end position="307"/>
    </location>
</feature>
<keyword evidence="4" id="KW-0479">Metal-binding</keyword>
<dbReference type="Pfam" id="PF00385">
    <property type="entry name" value="Chromo"/>
    <property type="match status" value="1"/>
</dbReference>
<proteinExistence type="predicted"/>
<feature type="compositionally biased region" description="Basic residues" evidence="5">
    <location>
        <begin position="116"/>
        <end position="126"/>
    </location>
</feature>
<dbReference type="GO" id="GO:0005634">
    <property type="term" value="C:nucleus"/>
    <property type="evidence" value="ECO:0007669"/>
    <property type="project" value="UniProtKB-SubCell"/>
</dbReference>
<dbReference type="InterPro" id="IPR000953">
    <property type="entry name" value="Chromo/chromo_shadow_dom"/>
</dbReference>
<dbReference type="InterPro" id="IPR000571">
    <property type="entry name" value="Znf_CCCH"/>
</dbReference>
<feature type="compositionally biased region" description="Low complexity" evidence="5">
    <location>
        <begin position="378"/>
        <end position="387"/>
    </location>
</feature>
<evidence type="ECO:0000256" key="4">
    <source>
        <dbReference type="PROSITE-ProRule" id="PRU00723"/>
    </source>
</evidence>
<accession>A0A6J3MHP0</accession>
<dbReference type="InterPro" id="IPR023779">
    <property type="entry name" value="Chromodomain_CS"/>
</dbReference>
<reference evidence="9" key="3">
    <citation type="submission" date="2025-08" db="UniProtKB">
        <authorList>
            <consortium name="RefSeq"/>
        </authorList>
    </citation>
    <scope>IDENTIFICATION</scope>
    <source>
        <strain evidence="9">CBS 342.82</strain>
    </source>
</reference>
<feature type="compositionally biased region" description="Basic and acidic residues" evidence="5">
    <location>
        <begin position="614"/>
        <end position="626"/>
    </location>
</feature>
<dbReference type="CDD" id="cd18966">
    <property type="entry name" value="chromodomain"/>
    <property type="match status" value="1"/>
</dbReference>
<evidence type="ECO:0000256" key="5">
    <source>
        <dbReference type="SAM" id="MobiDB-lite"/>
    </source>
</evidence>
<keyword evidence="8" id="KW-1185">Reference proteome</keyword>
<dbReference type="InterPro" id="IPR023780">
    <property type="entry name" value="Chromo_domain"/>
</dbReference>
<feature type="zinc finger region" description="C3H1-type" evidence="4">
    <location>
        <begin position="502"/>
        <end position="529"/>
    </location>
</feature>
<evidence type="ECO:0008006" key="10">
    <source>
        <dbReference type="Google" id="ProtNLM"/>
    </source>
</evidence>
<dbReference type="InterPro" id="IPR016197">
    <property type="entry name" value="Chromo-like_dom_sf"/>
</dbReference>
<evidence type="ECO:0000313" key="8">
    <source>
        <dbReference type="Proteomes" id="UP000504637"/>
    </source>
</evidence>
<feature type="zinc finger region" description="C3H1-type" evidence="4">
    <location>
        <begin position="442"/>
        <end position="471"/>
    </location>
</feature>
<evidence type="ECO:0000259" key="6">
    <source>
        <dbReference type="PROSITE" id="PS50013"/>
    </source>
</evidence>
<dbReference type="PROSITE" id="PS50013">
    <property type="entry name" value="CHROMO_2"/>
    <property type="match status" value="1"/>
</dbReference>
<dbReference type="GO" id="GO:0008270">
    <property type="term" value="F:zinc ion binding"/>
    <property type="evidence" value="ECO:0007669"/>
    <property type="project" value="UniProtKB-KW"/>
</dbReference>
<feature type="compositionally biased region" description="Basic and acidic residues" evidence="5">
    <location>
        <begin position="543"/>
        <end position="554"/>
    </location>
</feature>